<evidence type="ECO:0000313" key="2">
    <source>
        <dbReference type="Proteomes" id="UP000034793"/>
    </source>
</evidence>
<gene>
    <name evidence="1" type="ORF">UT61_C0008G0022</name>
</gene>
<dbReference type="Proteomes" id="UP000034793">
    <property type="component" value="Unassembled WGS sequence"/>
</dbReference>
<reference evidence="1 2" key="1">
    <citation type="journal article" date="2015" name="Nature">
        <title>rRNA introns, odd ribosomes, and small enigmatic genomes across a large radiation of phyla.</title>
        <authorList>
            <person name="Brown C.T."/>
            <person name="Hug L.A."/>
            <person name="Thomas B.C."/>
            <person name="Sharon I."/>
            <person name="Castelle C.J."/>
            <person name="Singh A."/>
            <person name="Wilkins M.J."/>
            <person name="Williams K.H."/>
            <person name="Banfield J.F."/>
        </authorList>
    </citation>
    <scope>NUCLEOTIDE SEQUENCE [LARGE SCALE GENOMIC DNA]</scope>
</reference>
<sequence>MVGSEELVKMQKALKFKYKNWENKIAIRTVRPIKIWFGKTQWHPKEGWLLKALDLDKNEERDFSVKDIIKFL</sequence>
<protein>
    <recommendedName>
        <fullName evidence="3">WYL domain-containing protein</fullName>
    </recommendedName>
</protein>
<proteinExistence type="predicted"/>
<accession>A0A0G0PZ38</accession>
<dbReference type="PROSITE" id="PS52050">
    <property type="entry name" value="WYL"/>
    <property type="match status" value="1"/>
</dbReference>
<organism evidence="1 2">
    <name type="scientific">Candidatus Woesebacteria bacterium GW2011_GWA1_39_8</name>
    <dbReference type="NCBI Taxonomy" id="1618552"/>
    <lineage>
        <taxon>Bacteria</taxon>
        <taxon>Candidatus Woeseibacteriota</taxon>
    </lineage>
</organism>
<evidence type="ECO:0008006" key="3">
    <source>
        <dbReference type="Google" id="ProtNLM"/>
    </source>
</evidence>
<dbReference type="EMBL" id="LBXL01000008">
    <property type="protein sequence ID" value="KKR30366.1"/>
    <property type="molecule type" value="Genomic_DNA"/>
</dbReference>
<evidence type="ECO:0000313" key="1">
    <source>
        <dbReference type="EMBL" id="KKR30366.1"/>
    </source>
</evidence>
<comment type="caution">
    <text evidence="1">The sequence shown here is derived from an EMBL/GenBank/DDBJ whole genome shotgun (WGS) entry which is preliminary data.</text>
</comment>
<name>A0A0G0PZ38_9BACT</name>
<dbReference type="AlphaFoldDB" id="A0A0G0PZ38"/>